<reference evidence="2" key="1">
    <citation type="journal article" date="2015" name="Nature">
        <title>Complex archaea that bridge the gap between prokaryotes and eukaryotes.</title>
        <authorList>
            <person name="Spang A."/>
            <person name="Saw J.H."/>
            <person name="Jorgensen S.L."/>
            <person name="Zaremba-Niedzwiedzka K."/>
            <person name="Martijn J."/>
            <person name="Lind A.E."/>
            <person name="van Eijk R."/>
            <person name="Schleper C."/>
            <person name="Guy L."/>
            <person name="Ettema T.J."/>
        </authorList>
    </citation>
    <scope>NUCLEOTIDE SEQUENCE</scope>
</reference>
<dbReference type="Gene3D" id="1.40.20.10">
    <property type="entry name" value="CHAD domain"/>
    <property type="match status" value="1"/>
</dbReference>
<dbReference type="PANTHER" id="PTHR39339">
    <property type="entry name" value="SLR1444 PROTEIN"/>
    <property type="match status" value="1"/>
</dbReference>
<dbReference type="AlphaFoldDB" id="A0A0F9B0E8"/>
<organism evidence="2">
    <name type="scientific">marine sediment metagenome</name>
    <dbReference type="NCBI Taxonomy" id="412755"/>
    <lineage>
        <taxon>unclassified sequences</taxon>
        <taxon>metagenomes</taxon>
        <taxon>ecological metagenomes</taxon>
    </lineage>
</organism>
<feature type="domain" description="CHAD" evidence="1">
    <location>
        <begin position="1"/>
        <end position="280"/>
    </location>
</feature>
<accession>A0A0F9B0E8</accession>
<feature type="non-terminal residue" evidence="2">
    <location>
        <position position="1"/>
    </location>
</feature>
<proteinExistence type="predicted"/>
<dbReference type="InterPro" id="IPR007899">
    <property type="entry name" value="CHAD_dom"/>
</dbReference>
<gene>
    <name evidence="2" type="ORF">LCGC14_2847430</name>
</gene>
<dbReference type="PROSITE" id="PS51708">
    <property type="entry name" value="CHAD"/>
    <property type="match status" value="1"/>
</dbReference>
<dbReference type="PANTHER" id="PTHR39339:SF1">
    <property type="entry name" value="CHAD DOMAIN-CONTAINING PROTEIN"/>
    <property type="match status" value="1"/>
</dbReference>
<dbReference type="EMBL" id="LAZR01054669">
    <property type="protein sequence ID" value="KKK78051.1"/>
    <property type="molecule type" value="Genomic_DNA"/>
</dbReference>
<dbReference type="SMART" id="SM00880">
    <property type="entry name" value="CHAD"/>
    <property type="match status" value="1"/>
</dbReference>
<protein>
    <recommendedName>
        <fullName evidence="1">CHAD domain-containing protein</fullName>
    </recommendedName>
</protein>
<name>A0A0F9B0E8_9ZZZZ</name>
<evidence type="ECO:0000259" key="1">
    <source>
        <dbReference type="PROSITE" id="PS51708"/>
    </source>
</evidence>
<sequence length="282" mass="33303">SEQIDYILEQSEKGEDEIHKSIHEIRKSIKRIRAVLRLIREEVGYSTYHRENVFYRDINRETSDLRTYNVLTLTLEELSSHLSAKIPAEDIEPLSRSIRDERDKLQSKLISRENLLKNLSNELREARKGIPDLPIEHEGFDVFYGGLFRIYGQGKSYLKSSIKKTDSHHLHDMRKRMKYLWYHVEILRPIYPGPLKAYANSLENISIRLGVYHDLDILVKYLQKNEPVIKEQIHQNLLDACDFKKAALLPGIMRMSEAAYIDEPEAFVNRMGEYWKIFYRHA</sequence>
<dbReference type="Pfam" id="PF05235">
    <property type="entry name" value="CHAD"/>
    <property type="match status" value="1"/>
</dbReference>
<comment type="caution">
    <text evidence="2">The sequence shown here is derived from an EMBL/GenBank/DDBJ whole genome shotgun (WGS) entry which is preliminary data.</text>
</comment>
<evidence type="ECO:0000313" key="2">
    <source>
        <dbReference type="EMBL" id="KKK78051.1"/>
    </source>
</evidence>
<dbReference type="InterPro" id="IPR038186">
    <property type="entry name" value="CHAD_dom_sf"/>
</dbReference>